<feature type="transmembrane region" description="Helical" evidence="2">
    <location>
        <begin position="1837"/>
        <end position="1858"/>
    </location>
</feature>
<evidence type="ECO:0000256" key="2">
    <source>
        <dbReference type="SAM" id="Phobius"/>
    </source>
</evidence>
<keyword evidence="4" id="KW-1185">Reference proteome</keyword>
<reference evidence="3" key="1">
    <citation type="journal article" date="2014" name="Int. J. Syst. Evol. Microbiol.">
        <title>Complete genome sequence of Corynebacterium casei LMG S-19264T (=DSM 44701T), isolated from a smear-ripened cheese.</title>
        <authorList>
            <consortium name="US DOE Joint Genome Institute (JGI-PGF)"/>
            <person name="Walter F."/>
            <person name="Albersmeier A."/>
            <person name="Kalinowski J."/>
            <person name="Ruckert C."/>
        </authorList>
    </citation>
    <scope>NUCLEOTIDE SEQUENCE</scope>
    <source>
        <strain evidence="3">CCM 8606</strain>
    </source>
</reference>
<sequence length="1871" mass="208052">MKVMSKGNLVSGSRKHGKASLRHAFALLVSGAYRKVSSDVRHKASSSVHRSTVFTLFTVSSKVKANTLRIRSTFGKLITALTSVILAFALFVTGSGGGLLPGVGEFYSTLPQANAATAPDIRLQQVAIDIDGNVTKTINTQGGTYDGAYTYSTAKIDTYPNSDAKVKAGDITYQFVGLYYEAEDDNHQKRSIEVDSIGYYDNIEDNKGTNQSYYVIHPKDTDNAFPNEQYVDLLATSTDLEKHLFAKFYSLNDLEYITYDIPDNEKNGNGGDIKISSDNKLDSFGRQWVKKGQSTTITIDLKRDRHLVMGEDTWNEYKLDGWKLQTDSSHDKAIPKINVNRVNLNALSEDEQYWKYYKDWRENKAAFTNNDPAAKEVGRTVQTYVVTPNTNAKFTNIKLSTTAKTVSLTPISKTQNYNTPGFNFGSGEEVWGLGTQWPFVARQWGRDIPSGNSDPKNDVSMAKARYQMNTKNWDWWFNPETGDIKRDSSYNWGYFTRIIKSPTFDTSDGTIAQWNAKPTRPDGYSGLPFRTGVDWTFDYWGLTADTRTCGNSTVPTMRNLDTSDRAVSCAAGEQENWHFGSAYMTDFVLNGQHFAVPLPTAPVTRAKVTDLYLDKNGNPIDYWTDVYTKTREKNLNTKYQSENNEDLGSWQVRYHVTEGKNAGAVISMKLYNFRSIMDCPSESDGDCQEDESHNGYEVYRDWGQFWTFNVKGALNNRDLPVGMKNHDYIDRADGPWLGGTTRTGDNQNNCVWTSDDVKYNDVSPGITYRQDSARCLYKFATRVEINLENLQNESNDWYVTYQDYKSSHAKLVQTEGVETADGSDGIEIFAASDINKNDHNWQNLCTDTSMSSDTSKCPEITNWQWQKQPSRGGLIDNTPGSGQTSQDVPAFMRVHYKNGYLPKEGYTDEQGRGILRSSFDNKKTIAPLYGEALRDLSVNWNNVKQLNPDEYGYLKSDGYINSFDDAAYFVVPMIPVNQSYFRAGGVNRYIDAGGQQMLRVPTQPYDVPVRYANKDGIVLAGMPSIADQKDTVNVKDDFSHKVSGVVPVRVGNAPFVGYDVYQCAAGDPNAMRSLQDDQCTRATDTVMTYFPGEIFDIRQFEKLKLSNPNGTIATKYLRLVPADTAGAVPAVYTFDFRGKKTDGTVLHEAFQLTDKQNDYLTFRGVPGLKARLNAKGIAAVKSRMDAIHNATQGEDLYTDKTFTSGGKQTIMHRDVNQKSGPWYWAAKDEIGMTTGLPSQSLGSGPIGMDNKKGIVSLGIEPDPFYFYYEQTAAQITVDVAYKFIDATTGKEMTYTPQANGSPYGISTRIAYQTGTAAAKTADIGKPYKFGVGENVAIMYDSYVEQQVVPGCPVEPNEASIERTDVDASKKNTQALYPNEKAHIADRDAGSGTARYSRDPNTYNVTMEKDKNSYTLTLTYKCAQSIMIYSMGDEVAFRNSGTVPMPDSADGQRGDAKVNGPEDYVKDGTPTNVAGAGTMTASARRAWLLEQIKNYTDDKGEKPYKDGWQPFHKQYDSKDRKGQKFKANVKNGILPAHKEPGDGTATPGIEVAGEGNHFKFWADPIGATNQKQDTYVGARDPKWLAAQVYKPELSNHRSWYFDYDCPTSMKSMVKDSPGAPAAFLQPGQNIVCYVEFHTSELTILAEGTDAAKQAFAVHTQNADSGKIDSSIDFGVDQSVIDAAPSDKKTGYKVGPLTSVVEQNNTRHIYPSALAVNAYQKDGTTGTYFEPQYYLYTGNDPNNADVSDSSQWEKLATSDQVKTWYMGRYANSIPDHTLFRVKDWTTHKVKDFEDVKNTPDKPEDDIPAPFSTTVDEHSVIKVKFVEPISPNLPRTGGSAATTFLIIGAAVLTGGVLSVVFNERRRKSLAGDVE</sequence>
<dbReference type="EMBL" id="BMDH01000002">
    <property type="protein sequence ID" value="GGI14527.1"/>
    <property type="molecule type" value="Genomic_DNA"/>
</dbReference>
<dbReference type="NCBIfam" id="TIGR01167">
    <property type="entry name" value="LPXTG_anchor"/>
    <property type="match status" value="1"/>
</dbReference>
<proteinExistence type="predicted"/>
<organism evidence="3 4">
    <name type="scientific">Galliscardovia ingluviei</name>
    <dbReference type="NCBI Taxonomy" id="1769422"/>
    <lineage>
        <taxon>Bacteria</taxon>
        <taxon>Bacillati</taxon>
        <taxon>Actinomycetota</taxon>
        <taxon>Actinomycetes</taxon>
        <taxon>Bifidobacteriales</taxon>
        <taxon>Bifidobacteriaceae</taxon>
        <taxon>Galliscardovia</taxon>
    </lineage>
</organism>
<keyword evidence="2" id="KW-1133">Transmembrane helix</keyword>
<protein>
    <submittedName>
        <fullName evidence="3">Uncharacterized protein</fullName>
    </submittedName>
</protein>
<name>A0A8J3EYR7_9BIFI</name>
<gene>
    <name evidence="3" type="ORF">GCM10007377_11380</name>
</gene>
<evidence type="ECO:0000313" key="4">
    <source>
        <dbReference type="Proteomes" id="UP000619536"/>
    </source>
</evidence>
<evidence type="ECO:0000256" key="1">
    <source>
        <dbReference type="SAM" id="MobiDB-lite"/>
    </source>
</evidence>
<evidence type="ECO:0000313" key="3">
    <source>
        <dbReference type="EMBL" id="GGI14527.1"/>
    </source>
</evidence>
<comment type="caution">
    <text evidence="3">The sequence shown here is derived from an EMBL/GenBank/DDBJ whole genome shotgun (WGS) entry which is preliminary data.</text>
</comment>
<accession>A0A8J3EYR7</accession>
<dbReference type="Proteomes" id="UP000619536">
    <property type="component" value="Unassembled WGS sequence"/>
</dbReference>
<feature type="region of interest" description="Disordered" evidence="1">
    <location>
        <begin position="1444"/>
        <end position="1475"/>
    </location>
</feature>
<keyword evidence="2" id="KW-0472">Membrane</keyword>
<keyword evidence="2" id="KW-0812">Transmembrane</keyword>
<feature type="transmembrane region" description="Helical" evidence="2">
    <location>
        <begin position="77"/>
        <end position="100"/>
    </location>
</feature>
<reference evidence="3" key="2">
    <citation type="submission" date="2020-09" db="EMBL/GenBank/DDBJ databases">
        <authorList>
            <person name="Sun Q."/>
            <person name="Sedlacek I."/>
        </authorList>
    </citation>
    <scope>NUCLEOTIDE SEQUENCE</scope>
    <source>
        <strain evidence="3">CCM 8606</strain>
    </source>
</reference>